<dbReference type="Proteomes" id="UP001239111">
    <property type="component" value="Chromosome 1"/>
</dbReference>
<evidence type="ECO:0000313" key="1">
    <source>
        <dbReference type="EMBL" id="KAJ8687059.1"/>
    </source>
</evidence>
<keyword evidence="2" id="KW-1185">Reference proteome</keyword>
<comment type="caution">
    <text evidence="1">The sequence shown here is derived from an EMBL/GenBank/DDBJ whole genome shotgun (WGS) entry which is preliminary data.</text>
</comment>
<organism evidence="1 2">
    <name type="scientific">Eretmocerus hayati</name>
    <dbReference type="NCBI Taxonomy" id="131215"/>
    <lineage>
        <taxon>Eukaryota</taxon>
        <taxon>Metazoa</taxon>
        <taxon>Ecdysozoa</taxon>
        <taxon>Arthropoda</taxon>
        <taxon>Hexapoda</taxon>
        <taxon>Insecta</taxon>
        <taxon>Pterygota</taxon>
        <taxon>Neoptera</taxon>
        <taxon>Endopterygota</taxon>
        <taxon>Hymenoptera</taxon>
        <taxon>Apocrita</taxon>
        <taxon>Proctotrupomorpha</taxon>
        <taxon>Chalcidoidea</taxon>
        <taxon>Aphelinidae</taxon>
        <taxon>Aphelininae</taxon>
        <taxon>Eretmocerus</taxon>
    </lineage>
</organism>
<gene>
    <name evidence="1" type="ORF">QAD02_022853</name>
</gene>
<evidence type="ECO:0000313" key="2">
    <source>
        <dbReference type="Proteomes" id="UP001239111"/>
    </source>
</evidence>
<sequence length="262" mass="30275">MKLFLGYFVITALSVALGPIGVLCVGHAIHRNSTQNRIIVMRLSYFFFEQEDHFFASTLHFGFYIWTICTELAGAASWLIMTTEHVCSFFSITRHRLEHLIPRITSSENHREFLDSFHRNIVDAVNLQDRFPYRLVNLLEETACIFFIIVQVTCIVMITTQFYAVSNYYTGCNGFLLLQNWFGQRIINLTEELQAVVNSINWYSLNAQERKELLPILVQVQRPCYLTSGKISILCLETYSELMKVCMSYFTALVTLTGVDNE</sequence>
<reference evidence="1" key="1">
    <citation type="submission" date="2023-04" db="EMBL/GenBank/DDBJ databases">
        <title>A chromosome-level genome assembly of the parasitoid wasp Eretmocerus hayati.</title>
        <authorList>
            <person name="Zhong Y."/>
            <person name="Liu S."/>
            <person name="Liu Y."/>
        </authorList>
    </citation>
    <scope>NUCLEOTIDE SEQUENCE</scope>
    <source>
        <strain evidence="1">ZJU_SS_LIU_2023</strain>
    </source>
</reference>
<name>A0ACC2PUT8_9HYME</name>
<accession>A0ACC2PUT8</accession>
<dbReference type="EMBL" id="CM056741">
    <property type="protein sequence ID" value="KAJ8687059.1"/>
    <property type="molecule type" value="Genomic_DNA"/>
</dbReference>
<proteinExistence type="predicted"/>
<protein>
    <submittedName>
        <fullName evidence="1">Uncharacterized protein</fullName>
    </submittedName>
</protein>